<comment type="caution">
    <text evidence="9">The sequence shown here is derived from an EMBL/GenBank/DDBJ whole genome shotgun (WGS) entry which is preliminary data.</text>
</comment>
<comment type="cofactor">
    <cofactor evidence="1">
        <name>heme</name>
        <dbReference type="ChEBI" id="CHEBI:30413"/>
    </cofactor>
</comment>
<feature type="compositionally biased region" description="Basic and acidic residues" evidence="8">
    <location>
        <begin position="1"/>
        <end position="15"/>
    </location>
</feature>
<evidence type="ECO:0000256" key="2">
    <source>
        <dbReference type="ARBA" id="ARBA00010617"/>
    </source>
</evidence>
<dbReference type="InterPro" id="IPR036396">
    <property type="entry name" value="Cyt_P450_sf"/>
</dbReference>
<comment type="similarity">
    <text evidence="2">Belongs to the cytochrome P450 family.</text>
</comment>
<evidence type="ECO:0000256" key="8">
    <source>
        <dbReference type="SAM" id="MobiDB-lite"/>
    </source>
</evidence>
<gene>
    <name evidence="9" type="ORF">CUMW_266620</name>
</gene>
<dbReference type="GO" id="GO:0016705">
    <property type="term" value="F:oxidoreductase activity, acting on paired donors, with incorporation or reduction of molecular oxygen"/>
    <property type="evidence" value="ECO:0007669"/>
    <property type="project" value="InterPro"/>
</dbReference>
<keyword evidence="5" id="KW-0560">Oxidoreductase</keyword>
<accession>A0A2H5QVU9</accession>
<keyword evidence="3" id="KW-0349">Heme</keyword>
<evidence type="ECO:0000256" key="7">
    <source>
        <dbReference type="ARBA" id="ARBA00023033"/>
    </source>
</evidence>
<sequence length="118" mass="13972">MTQKELKWFEKDSQSSKRRSAQSFGSEKRYFKLRSCLVFLARCYTPSVETKILEEKKAKLILHKEKEDEERRLLFSAKQVYLHAAFCETLRLYPPVPYRYKFTTDADTLSNGHGINKN</sequence>
<dbReference type="EMBL" id="BDQV01000969">
    <property type="protein sequence ID" value="GAY68752.1"/>
    <property type="molecule type" value="Genomic_DNA"/>
</dbReference>
<proteinExistence type="inferred from homology"/>
<evidence type="ECO:0000313" key="10">
    <source>
        <dbReference type="Proteomes" id="UP000236630"/>
    </source>
</evidence>
<evidence type="ECO:0000256" key="4">
    <source>
        <dbReference type="ARBA" id="ARBA00022723"/>
    </source>
</evidence>
<evidence type="ECO:0000256" key="5">
    <source>
        <dbReference type="ARBA" id="ARBA00023002"/>
    </source>
</evidence>
<dbReference type="GO" id="GO:0005506">
    <property type="term" value="F:iron ion binding"/>
    <property type="evidence" value="ECO:0007669"/>
    <property type="project" value="InterPro"/>
</dbReference>
<keyword evidence="10" id="KW-1185">Reference proteome</keyword>
<protein>
    <submittedName>
        <fullName evidence="9">Uncharacterized protein</fullName>
    </submittedName>
</protein>
<evidence type="ECO:0000256" key="1">
    <source>
        <dbReference type="ARBA" id="ARBA00001971"/>
    </source>
</evidence>
<evidence type="ECO:0000313" key="9">
    <source>
        <dbReference type="EMBL" id="GAY68752.1"/>
    </source>
</evidence>
<evidence type="ECO:0000256" key="3">
    <source>
        <dbReference type="ARBA" id="ARBA00022617"/>
    </source>
</evidence>
<dbReference type="AlphaFoldDB" id="A0A2H5QVU9"/>
<dbReference type="STRING" id="55188.A0A2H5QVU9"/>
<evidence type="ECO:0000256" key="6">
    <source>
        <dbReference type="ARBA" id="ARBA00023004"/>
    </source>
</evidence>
<keyword evidence="7" id="KW-0503">Monooxygenase</keyword>
<dbReference type="GO" id="GO:0020037">
    <property type="term" value="F:heme binding"/>
    <property type="evidence" value="ECO:0007669"/>
    <property type="project" value="InterPro"/>
</dbReference>
<organism evidence="9 10">
    <name type="scientific">Citrus unshiu</name>
    <name type="common">Satsuma mandarin</name>
    <name type="synonym">Citrus nobilis var. unshiu</name>
    <dbReference type="NCBI Taxonomy" id="55188"/>
    <lineage>
        <taxon>Eukaryota</taxon>
        <taxon>Viridiplantae</taxon>
        <taxon>Streptophyta</taxon>
        <taxon>Embryophyta</taxon>
        <taxon>Tracheophyta</taxon>
        <taxon>Spermatophyta</taxon>
        <taxon>Magnoliopsida</taxon>
        <taxon>eudicotyledons</taxon>
        <taxon>Gunneridae</taxon>
        <taxon>Pentapetalae</taxon>
        <taxon>rosids</taxon>
        <taxon>malvids</taxon>
        <taxon>Sapindales</taxon>
        <taxon>Rutaceae</taxon>
        <taxon>Aurantioideae</taxon>
        <taxon>Citrus</taxon>
    </lineage>
</organism>
<reference evidence="9 10" key="1">
    <citation type="journal article" date="2017" name="Front. Genet.">
        <title>Draft sequencing of the heterozygous diploid genome of Satsuma (Citrus unshiu Marc.) using a hybrid assembly approach.</title>
        <authorList>
            <person name="Shimizu T."/>
            <person name="Tanizawa Y."/>
            <person name="Mochizuki T."/>
            <person name="Nagasaki H."/>
            <person name="Yoshioka T."/>
            <person name="Toyoda A."/>
            <person name="Fujiyama A."/>
            <person name="Kaminuma E."/>
            <person name="Nakamura Y."/>
        </authorList>
    </citation>
    <scope>NUCLEOTIDE SEQUENCE [LARGE SCALE GENOMIC DNA]</scope>
    <source>
        <strain evidence="10">cv. Miyagawa wase</strain>
    </source>
</reference>
<dbReference type="Gene3D" id="1.10.630.10">
    <property type="entry name" value="Cytochrome P450"/>
    <property type="match status" value="1"/>
</dbReference>
<keyword evidence="4" id="KW-0479">Metal-binding</keyword>
<name>A0A2H5QVU9_CITUN</name>
<dbReference type="SUPFAM" id="SSF48264">
    <property type="entry name" value="Cytochrome P450"/>
    <property type="match status" value="1"/>
</dbReference>
<keyword evidence="6" id="KW-0408">Iron</keyword>
<dbReference type="PANTHER" id="PTHR24296">
    <property type="entry name" value="CYTOCHROME P450"/>
    <property type="match status" value="1"/>
</dbReference>
<dbReference type="GO" id="GO:0004497">
    <property type="term" value="F:monooxygenase activity"/>
    <property type="evidence" value="ECO:0007669"/>
    <property type="project" value="UniProtKB-KW"/>
</dbReference>
<dbReference type="Proteomes" id="UP000236630">
    <property type="component" value="Unassembled WGS sequence"/>
</dbReference>
<feature type="region of interest" description="Disordered" evidence="8">
    <location>
        <begin position="1"/>
        <end position="25"/>
    </location>
</feature>